<evidence type="ECO:0000256" key="1">
    <source>
        <dbReference type="ARBA" id="ARBA00011900"/>
    </source>
</evidence>
<dbReference type="GO" id="GO:0009007">
    <property type="term" value="F:site-specific DNA-methyltransferase (adenine-specific) activity"/>
    <property type="evidence" value="ECO:0007669"/>
    <property type="project" value="UniProtKB-EC"/>
</dbReference>
<dbReference type="PANTHER" id="PTHR33841:SF1">
    <property type="entry name" value="DNA METHYLTRANSFERASE A"/>
    <property type="match status" value="1"/>
</dbReference>
<dbReference type="InterPro" id="IPR046819">
    <property type="entry name" value="MmeI_hel"/>
</dbReference>
<dbReference type="STRING" id="34103.SAMN05421778_101314"/>
<protein>
    <recommendedName>
        <fullName evidence="1">site-specific DNA-methyltransferase (adenine-specific)</fullName>
        <ecNumber evidence="1">2.1.1.72</ecNumber>
    </recommendedName>
</protein>
<dbReference type="InterPro" id="IPR046816">
    <property type="entry name" value="MmeI_Mtase"/>
</dbReference>
<name>A0A059KKP5_9BURK</name>
<evidence type="ECO:0000256" key="2">
    <source>
        <dbReference type="ARBA" id="ARBA00022603"/>
    </source>
</evidence>
<proteinExistence type="predicted"/>
<dbReference type="InterPro" id="IPR050953">
    <property type="entry name" value="N4_N6_ade-DNA_methylase"/>
</dbReference>
<dbReference type="EMBL" id="AZRA01000061">
    <property type="protein sequence ID" value="KDB52012.1"/>
    <property type="molecule type" value="Genomic_DNA"/>
</dbReference>
<dbReference type="SUPFAM" id="SSF53335">
    <property type="entry name" value="S-adenosyl-L-methionine-dependent methyltransferases"/>
    <property type="match status" value="1"/>
</dbReference>
<reference evidence="7 8" key="1">
    <citation type="journal article" date="2014" name="FEMS Microbiol. Ecol.">
        <title>Sphaerotilus natans encrusted with nanoball-shaped Fe(III) oxide minerals formed by nitrate-reducing mixotrophic Fe(II) oxidation.</title>
        <authorList>
            <person name="Park S."/>
            <person name="Kim D.H."/>
            <person name="Lee J.H."/>
            <person name="Hur H.G."/>
        </authorList>
    </citation>
    <scope>NUCLEOTIDE SEQUENCE [LARGE SCALE GENOMIC DNA]</scope>
    <source>
        <strain evidence="7 8">DSM 6575</strain>
    </source>
</reference>
<dbReference type="Pfam" id="PF20465">
    <property type="entry name" value="MmeI_hel"/>
    <property type="match status" value="1"/>
</dbReference>
<accession>A0A059KKP5</accession>
<dbReference type="GO" id="GO:0032259">
    <property type="term" value="P:methylation"/>
    <property type="evidence" value="ECO:0007669"/>
    <property type="project" value="UniProtKB-KW"/>
</dbReference>
<comment type="catalytic activity">
    <reaction evidence="4">
        <text>a 2'-deoxyadenosine in DNA + S-adenosyl-L-methionine = an N(6)-methyl-2'-deoxyadenosine in DNA + S-adenosyl-L-homocysteine + H(+)</text>
        <dbReference type="Rhea" id="RHEA:15197"/>
        <dbReference type="Rhea" id="RHEA-COMP:12418"/>
        <dbReference type="Rhea" id="RHEA-COMP:12419"/>
        <dbReference type="ChEBI" id="CHEBI:15378"/>
        <dbReference type="ChEBI" id="CHEBI:57856"/>
        <dbReference type="ChEBI" id="CHEBI:59789"/>
        <dbReference type="ChEBI" id="CHEBI:90615"/>
        <dbReference type="ChEBI" id="CHEBI:90616"/>
        <dbReference type="EC" id="2.1.1.72"/>
    </reaction>
</comment>
<evidence type="ECO:0000259" key="5">
    <source>
        <dbReference type="Pfam" id="PF20465"/>
    </source>
</evidence>
<gene>
    <name evidence="7" type="ORF">X805_23820</name>
</gene>
<keyword evidence="3 7" id="KW-0808">Transferase</keyword>
<feature type="domain" description="MmeI-like helicase spacer" evidence="5">
    <location>
        <begin position="184"/>
        <end position="252"/>
    </location>
</feature>
<dbReference type="Gene3D" id="3.40.50.150">
    <property type="entry name" value="Vaccinia Virus protein VP39"/>
    <property type="match status" value="1"/>
</dbReference>
<dbReference type="EC" id="2.1.1.72" evidence="1"/>
<comment type="caution">
    <text evidence="7">The sequence shown here is derived from an EMBL/GenBank/DDBJ whole genome shotgun (WGS) entry which is preliminary data.</text>
</comment>
<keyword evidence="8" id="KW-1185">Reference proteome</keyword>
<dbReference type="AlphaFoldDB" id="A0A059KKP5"/>
<dbReference type="RefSeq" id="WP_037482190.1">
    <property type="nucleotide sequence ID" value="NZ_AZRA01000061.1"/>
</dbReference>
<evidence type="ECO:0000259" key="6">
    <source>
        <dbReference type="Pfam" id="PF20473"/>
    </source>
</evidence>
<organism evidence="7 8">
    <name type="scientific">Sphaerotilus natans subsp. natans DSM 6575</name>
    <dbReference type="NCBI Taxonomy" id="1286631"/>
    <lineage>
        <taxon>Bacteria</taxon>
        <taxon>Pseudomonadati</taxon>
        <taxon>Pseudomonadota</taxon>
        <taxon>Betaproteobacteria</taxon>
        <taxon>Burkholderiales</taxon>
        <taxon>Sphaerotilaceae</taxon>
        <taxon>Sphaerotilus</taxon>
    </lineage>
</organism>
<evidence type="ECO:0000313" key="7">
    <source>
        <dbReference type="EMBL" id="KDB52012.1"/>
    </source>
</evidence>
<feature type="domain" description="MmeI-like DNA-methyltransferase" evidence="6">
    <location>
        <begin position="350"/>
        <end position="584"/>
    </location>
</feature>
<dbReference type="PATRIC" id="fig|1286631.3.peg.2336"/>
<evidence type="ECO:0000256" key="4">
    <source>
        <dbReference type="ARBA" id="ARBA00047942"/>
    </source>
</evidence>
<dbReference type="Pfam" id="PF20473">
    <property type="entry name" value="MmeI_Mtase"/>
    <property type="match status" value="1"/>
</dbReference>
<dbReference type="Proteomes" id="UP000026714">
    <property type="component" value="Unassembled WGS sequence"/>
</dbReference>
<dbReference type="eggNOG" id="COG1002">
    <property type="taxonomic scope" value="Bacteria"/>
</dbReference>
<evidence type="ECO:0000256" key="3">
    <source>
        <dbReference type="ARBA" id="ARBA00022679"/>
    </source>
</evidence>
<sequence>MNPRDFITKWSAGGPAFKLNERQGAQAHFIDLCRLLDVEEPGDADRYCFERGLTKTGAAKQGYADVWLRGHFAWEYKAPGKDLGGALQQLMMYALPLENPPLLVVSDRLRIEVHTHFTGTPSERHVFPIEDLARDEVRARLKQLWSAPERFKPGRTSREITEEAAQAFAGTAKRLRDAGIEPAKVSHFLTQCLFCFFSEDVGLLPSRLFERLVGVRIAPDRLRTQLQSLLETMRDGGLFGVDDIPWFNGGLFKDVEVPPLSTEDVAALQKASSLDWSAIDPSIFGTLFERGLDPSKRSQLGAHYTDPATILRLVDPVVKQPLLSEWGTVRDTIAAALARSKKHGDKAYRDAQAAFIGFLERLRTFRALDPACGSGNFLYLTLKTLKDVEHQVNLEAEALGLERQHDVTGPHNVLGVEINEYAAELARVTVWIGELQWRIQHGYAFNTDPVLQTLHHIECRDALINADGSETAWPAAEAIIGNPPFVGDKKMRAELGGEYTERLRALYKGRVPGGADLVCYWFEKARALIEAGTLQRAGFVSTNSVRGGKNREVLDRICTTTRIFAAWADEEWVNNGAAVRVSLTAFGHAQGECRLDGQGVEAITADLSASTGSADALDLTQARALAENTLGAFNGIQKTGPFDVPGEQARQWLSLPSNPNGKSNAAVLAPYRNGMDTTRRSRDMWVIDFGWEMPEADAALFEAPFEYAEHTIKPVRQENTVEALRRDWWRLWRPRPEMRRRIDGSSRYLVTPEVSKHRVFAWLVPPVLPDKNLVVMPRSDDATFGILHSRFHELWSLKLCTWMGKGNDPRYTPSTTFETFPFPAGLTPADTAHQRTETLADGTVIPADLPAEVRPRAEAIARAAKRLNDLRERWLNPPEWCDRVPEVTPLGMAHSPYPDRIVAKPGHEKELAKRTLTHLYNAPPAWLTKAHADLDAAVATAYGWTDGATLTDDEILRRLLVLNRERTAKV</sequence>
<dbReference type="InterPro" id="IPR029063">
    <property type="entry name" value="SAM-dependent_MTases_sf"/>
</dbReference>
<dbReference type="PANTHER" id="PTHR33841">
    <property type="entry name" value="DNA METHYLTRANSFERASE YEEA-RELATED"/>
    <property type="match status" value="1"/>
</dbReference>
<evidence type="ECO:0000313" key="8">
    <source>
        <dbReference type="Proteomes" id="UP000026714"/>
    </source>
</evidence>
<keyword evidence="2 7" id="KW-0489">Methyltransferase</keyword>